<feature type="coiled-coil region" evidence="1">
    <location>
        <begin position="79"/>
        <end position="106"/>
    </location>
</feature>
<dbReference type="SUPFAM" id="SSF57997">
    <property type="entry name" value="Tropomyosin"/>
    <property type="match status" value="1"/>
</dbReference>
<gene>
    <name evidence="2" type="ORF">SAMN05421736_12039</name>
</gene>
<dbReference type="Proteomes" id="UP000198935">
    <property type="component" value="Unassembled WGS sequence"/>
</dbReference>
<evidence type="ECO:0000313" key="2">
    <source>
        <dbReference type="EMBL" id="SDZ60081.1"/>
    </source>
</evidence>
<dbReference type="AlphaFoldDB" id="A0A1H3UDG7"/>
<name>A0A1H3UDG7_9BACI</name>
<sequence>MPVENNEVLQQILGKLTSMDNRLDKLEQGQQNLEQNQVKMGQDLQRLEQGQQILEQGQHKLEHSLQKLEQGQANLQVAITETHNDVKELKQDHKDTNQKLADLDKITMQNLKDIALLKAQGNAS</sequence>
<protein>
    <submittedName>
        <fullName evidence="2">Uncharacterized protein</fullName>
    </submittedName>
</protein>
<evidence type="ECO:0000313" key="3">
    <source>
        <dbReference type="Proteomes" id="UP000198935"/>
    </source>
</evidence>
<proteinExistence type="predicted"/>
<keyword evidence="3" id="KW-1185">Reference proteome</keyword>
<accession>A0A1H3UDG7</accession>
<organism evidence="2 3">
    <name type="scientific">Evansella caseinilytica</name>
    <dbReference type="NCBI Taxonomy" id="1503961"/>
    <lineage>
        <taxon>Bacteria</taxon>
        <taxon>Bacillati</taxon>
        <taxon>Bacillota</taxon>
        <taxon>Bacilli</taxon>
        <taxon>Bacillales</taxon>
        <taxon>Bacillaceae</taxon>
        <taxon>Evansella</taxon>
    </lineage>
</organism>
<reference evidence="3" key="1">
    <citation type="submission" date="2016-10" db="EMBL/GenBank/DDBJ databases">
        <authorList>
            <person name="Varghese N."/>
            <person name="Submissions S."/>
        </authorList>
    </citation>
    <scope>NUCLEOTIDE SEQUENCE [LARGE SCALE GENOMIC DNA]</scope>
    <source>
        <strain evidence="3">SP</strain>
    </source>
</reference>
<evidence type="ECO:0000256" key="1">
    <source>
        <dbReference type="SAM" id="Coils"/>
    </source>
</evidence>
<keyword evidence="1" id="KW-0175">Coiled coil</keyword>
<dbReference type="EMBL" id="FNPI01000020">
    <property type="protein sequence ID" value="SDZ60081.1"/>
    <property type="molecule type" value="Genomic_DNA"/>
</dbReference>